<accession>A0A0L1JJS2</accession>
<dbReference type="Proteomes" id="UP000036938">
    <property type="component" value="Unassembled WGS sequence"/>
</dbReference>
<keyword evidence="3" id="KW-1185">Reference proteome</keyword>
<dbReference type="RefSeq" id="WP_050532641.1">
    <property type="nucleotide sequence ID" value="NZ_AQQZ01000020.1"/>
</dbReference>
<reference evidence="2 3" key="1">
    <citation type="journal article" date="2015" name="Int. J. Syst. Evol. Microbiol.">
        <title>Aestuariivita atlantica sp. nov., isolated from deep sea sediment of the Atlantic Ocean.</title>
        <authorList>
            <person name="Li G."/>
            <person name="Lai Q."/>
            <person name="Du Y."/>
            <person name="Liu X."/>
            <person name="Sun F."/>
            <person name="Shao Z."/>
        </authorList>
    </citation>
    <scope>NUCLEOTIDE SEQUENCE [LARGE SCALE GENOMIC DNA]</scope>
    <source>
        <strain evidence="2 3">22II-S11-z3</strain>
    </source>
</reference>
<dbReference type="EMBL" id="AQQZ01000020">
    <property type="protein sequence ID" value="KNG91990.1"/>
    <property type="molecule type" value="Genomic_DNA"/>
</dbReference>
<evidence type="ECO:0000256" key="1">
    <source>
        <dbReference type="SAM" id="SignalP"/>
    </source>
</evidence>
<gene>
    <name evidence="2" type="ORF">ATO11_19815</name>
</gene>
<keyword evidence="1" id="KW-0732">Signal</keyword>
<evidence type="ECO:0000313" key="2">
    <source>
        <dbReference type="EMBL" id="KNG91990.1"/>
    </source>
</evidence>
<sequence length="75" mass="7443">MKPVFAIGLILAATTAGAAPAKFGPHAAAQDVLAYAPDASAVLNPDADHTLSGVGSSTTKDTPPVLPRFILTTSG</sequence>
<comment type="caution">
    <text evidence="2">The sequence shown here is derived from an EMBL/GenBank/DDBJ whole genome shotgun (WGS) entry which is preliminary data.</text>
</comment>
<feature type="signal peptide" evidence="1">
    <location>
        <begin position="1"/>
        <end position="18"/>
    </location>
</feature>
<dbReference type="AlphaFoldDB" id="A0A0L1JJS2"/>
<name>A0A0L1JJS2_9RHOB</name>
<protein>
    <submittedName>
        <fullName evidence="2">Uncharacterized protein</fullName>
    </submittedName>
</protein>
<feature type="chain" id="PRO_5005553698" evidence="1">
    <location>
        <begin position="19"/>
        <end position="75"/>
    </location>
</feature>
<organism evidence="2 3">
    <name type="scientific">Pseudaestuariivita atlantica</name>
    <dbReference type="NCBI Taxonomy" id="1317121"/>
    <lineage>
        <taxon>Bacteria</taxon>
        <taxon>Pseudomonadati</taxon>
        <taxon>Pseudomonadota</taxon>
        <taxon>Alphaproteobacteria</taxon>
        <taxon>Rhodobacterales</taxon>
        <taxon>Paracoccaceae</taxon>
        <taxon>Pseudaestuariivita</taxon>
    </lineage>
</organism>
<evidence type="ECO:0000313" key="3">
    <source>
        <dbReference type="Proteomes" id="UP000036938"/>
    </source>
</evidence>
<proteinExistence type="predicted"/>